<evidence type="ECO:0000256" key="3">
    <source>
        <dbReference type="ARBA" id="ARBA00022679"/>
    </source>
</evidence>
<feature type="domain" description="Cobalamin adenosyltransferase-like" evidence="12">
    <location>
        <begin position="18"/>
        <end position="186"/>
    </location>
</feature>
<dbReference type="InterPro" id="IPR016030">
    <property type="entry name" value="CblAdoTrfase-like"/>
</dbReference>
<dbReference type="FunFam" id="1.20.1200.10:FF:000001">
    <property type="entry name" value="Cob(I)yrinic acid a,c-diamide adenosyltransferase"/>
    <property type="match status" value="1"/>
</dbReference>
<dbReference type="Pfam" id="PF01923">
    <property type="entry name" value="Cob_adeno_trans"/>
    <property type="match status" value="1"/>
</dbReference>
<dbReference type="KEGG" id="acan:ACA1_001520"/>
<dbReference type="GO" id="GO:0008817">
    <property type="term" value="F:corrinoid adenosyltransferase activity"/>
    <property type="evidence" value="ECO:0007669"/>
    <property type="project" value="TreeGrafter"/>
</dbReference>
<gene>
    <name evidence="13" type="ORF">ACA1_001520</name>
</gene>
<dbReference type="NCBIfam" id="TIGR00636">
    <property type="entry name" value="PduO_Nterm"/>
    <property type="match status" value="1"/>
</dbReference>
<evidence type="ECO:0000256" key="1">
    <source>
        <dbReference type="ARBA" id="ARBA00007487"/>
    </source>
</evidence>
<proteinExistence type="inferred from homology"/>
<feature type="compositionally biased region" description="Basic and acidic residues" evidence="11">
    <location>
        <begin position="193"/>
        <end position="205"/>
    </location>
</feature>
<evidence type="ECO:0000313" key="13">
    <source>
        <dbReference type="EMBL" id="ELR12260.1"/>
    </source>
</evidence>
<evidence type="ECO:0000256" key="11">
    <source>
        <dbReference type="SAM" id="MobiDB-lite"/>
    </source>
</evidence>
<accession>L8GGP9</accession>
<comment type="similarity">
    <text evidence="1 10">Belongs to the Cob(I)alamin adenosyltransferase family.</text>
</comment>
<reference evidence="13 14" key="1">
    <citation type="journal article" date="2013" name="Genome Biol.">
        <title>Genome of Acanthamoeba castellanii highlights extensive lateral gene transfer and early evolution of tyrosine kinase signaling.</title>
        <authorList>
            <person name="Clarke M."/>
            <person name="Lohan A.J."/>
            <person name="Liu B."/>
            <person name="Lagkouvardos I."/>
            <person name="Roy S."/>
            <person name="Zafar N."/>
            <person name="Bertelli C."/>
            <person name="Schilde C."/>
            <person name="Kianianmomeni A."/>
            <person name="Burglin T.R."/>
            <person name="Frech C."/>
            <person name="Turcotte B."/>
            <person name="Kopec K.O."/>
            <person name="Synnott J.M."/>
            <person name="Choo C."/>
            <person name="Paponov I."/>
            <person name="Finkler A."/>
            <person name="Soon Heng Tan C."/>
            <person name="Hutchins A.P."/>
            <person name="Weinmeier T."/>
            <person name="Rattei T."/>
            <person name="Chu J.S."/>
            <person name="Gimenez G."/>
            <person name="Irimia M."/>
            <person name="Rigden D.J."/>
            <person name="Fitzpatrick D.A."/>
            <person name="Lorenzo-Morales J."/>
            <person name="Bateman A."/>
            <person name="Chiu C.H."/>
            <person name="Tang P."/>
            <person name="Hegemann P."/>
            <person name="Fromm H."/>
            <person name="Raoult D."/>
            <person name="Greub G."/>
            <person name="Miranda-Saavedra D."/>
            <person name="Chen N."/>
            <person name="Nash P."/>
            <person name="Ginger M.L."/>
            <person name="Horn M."/>
            <person name="Schaap P."/>
            <person name="Caler L."/>
            <person name="Loftus B."/>
        </authorList>
    </citation>
    <scope>NUCLEOTIDE SEQUENCE [LARGE SCALE GENOMIC DNA]</scope>
    <source>
        <strain evidence="13 14">Neff</strain>
    </source>
</reference>
<dbReference type="SUPFAM" id="SSF89028">
    <property type="entry name" value="Cobalamin adenosyltransferase-like"/>
    <property type="match status" value="1"/>
</dbReference>
<dbReference type="InterPro" id="IPR036451">
    <property type="entry name" value="CblAdoTrfase-like_sf"/>
</dbReference>
<dbReference type="STRING" id="1257118.L8GGP9"/>
<evidence type="ECO:0000256" key="9">
    <source>
        <dbReference type="ARBA" id="ARBA00075216"/>
    </source>
</evidence>
<keyword evidence="5 10" id="KW-0067">ATP-binding</keyword>
<dbReference type="GO" id="GO:0009235">
    <property type="term" value="P:cobalamin metabolic process"/>
    <property type="evidence" value="ECO:0007669"/>
    <property type="project" value="UniProtKB-ARBA"/>
</dbReference>
<organism evidence="13 14">
    <name type="scientific">Acanthamoeba castellanii (strain ATCC 30010 / Neff)</name>
    <dbReference type="NCBI Taxonomy" id="1257118"/>
    <lineage>
        <taxon>Eukaryota</taxon>
        <taxon>Amoebozoa</taxon>
        <taxon>Discosea</taxon>
        <taxon>Longamoebia</taxon>
        <taxon>Centramoebida</taxon>
        <taxon>Acanthamoebidae</taxon>
        <taxon>Acanthamoeba</taxon>
    </lineage>
</organism>
<evidence type="ECO:0000256" key="6">
    <source>
        <dbReference type="ARBA" id="ARBA00051988"/>
    </source>
</evidence>
<feature type="region of interest" description="Disordered" evidence="11">
    <location>
        <begin position="1"/>
        <end position="31"/>
    </location>
</feature>
<feature type="compositionally biased region" description="Basic and acidic residues" evidence="11">
    <location>
        <begin position="22"/>
        <end position="31"/>
    </location>
</feature>
<dbReference type="EMBL" id="KB008120">
    <property type="protein sequence ID" value="ELR12260.1"/>
    <property type="molecule type" value="Genomic_DNA"/>
</dbReference>
<evidence type="ECO:0000256" key="10">
    <source>
        <dbReference type="RuleBase" id="RU366026"/>
    </source>
</evidence>
<evidence type="ECO:0000256" key="2">
    <source>
        <dbReference type="ARBA" id="ARBA00011233"/>
    </source>
</evidence>
<dbReference type="Gene3D" id="1.20.1200.10">
    <property type="entry name" value="Cobalamin adenosyltransferase-like"/>
    <property type="match status" value="1"/>
</dbReference>
<evidence type="ECO:0000259" key="12">
    <source>
        <dbReference type="Pfam" id="PF01923"/>
    </source>
</evidence>
<dbReference type="PANTHER" id="PTHR12213:SF0">
    <property type="entry name" value="CORRINOID ADENOSYLTRANSFERASE MMAB"/>
    <property type="match status" value="1"/>
</dbReference>
<dbReference type="OMA" id="HQACTVV"/>
<dbReference type="Proteomes" id="UP000011083">
    <property type="component" value="Unassembled WGS sequence"/>
</dbReference>
<sequence length="213" mass="23310">MEEAGSTASPATRKKSALYTRTGDKGESSLYTGERRAKDDAIFEALGTIDELNSHLGVASEYCKLADNGLHVYIEEIQARLMDVGSAVATPETSATEPQKAKMAFGMEYTEALEEWIDLLDGQLPKLTRFILPSGGMSSAHLHVARSVCRSAERRVVTLVHLRTTDSSVACYLNRLSDFLFAAARCAAMKDGREETTYKKGEGKKVRPVQANE</sequence>
<dbReference type="RefSeq" id="XP_004334273.1">
    <property type="nucleotide sequence ID" value="XM_004334225.1"/>
</dbReference>
<feature type="region of interest" description="Disordered" evidence="11">
    <location>
        <begin position="193"/>
        <end position="213"/>
    </location>
</feature>
<comment type="catalytic activity">
    <reaction evidence="6">
        <text>cob(I)alamin-[corrinoid adenosyltransferase] + ATP = apo-[corrinoid adenosyltransferase] + adenosylcob(III)alamin + triphosphate</text>
        <dbReference type="Rhea" id="RHEA:56796"/>
        <dbReference type="Rhea" id="RHEA-COMP:14743"/>
        <dbReference type="Rhea" id="RHEA-COMP:14744"/>
        <dbReference type="ChEBI" id="CHEBI:18036"/>
        <dbReference type="ChEBI" id="CHEBI:18408"/>
        <dbReference type="ChEBI" id="CHEBI:30616"/>
        <dbReference type="ChEBI" id="CHEBI:60488"/>
        <dbReference type="ChEBI" id="CHEBI:83228"/>
    </reaction>
    <physiologicalReaction direction="left-to-right" evidence="6">
        <dbReference type="Rhea" id="RHEA:56797"/>
    </physiologicalReaction>
</comment>
<feature type="compositionally biased region" description="Polar residues" evidence="11">
    <location>
        <begin position="1"/>
        <end position="10"/>
    </location>
</feature>
<evidence type="ECO:0000256" key="4">
    <source>
        <dbReference type="ARBA" id="ARBA00022741"/>
    </source>
</evidence>
<evidence type="ECO:0000313" key="14">
    <source>
        <dbReference type="Proteomes" id="UP000011083"/>
    </source>
</evidence>
<protein>
    <recommendedName>
        <fullName evidence="8">Corrinoid adenosyltransferase MMAB</fullName>
    </recommendedName>
    <alternativeName>
        <fullName evidence="9">ATP:co(I)rrinoid adenosyltransferase MMAB</fullName>
    </alternativeName>
</protein>
<evidence type="ECO:0000256" key="7">
    <source>
        <dbReference type="ARBA" id="ARBA00056747"/>
    </source>
</evidence>
<dbReference type="InterPro" id="IPR029499">
    <property type="entry name" value="PduO-typ"/>
</dbReference>
<comment type="function">
    <text evidence="7">Converts cob(I)alamin to adenosylcobalamin (adenosylcob(III)alamin), a coenzyme for methylmalonyl-CoA mutase, therefore participates in the final step of the vitamin B12 conversion. Generates adenosylcobalamin (AdoCbl) and directly delivers the cofactor to MUT in a transfer that is stimulated by ATP-binding to MMAB and gated by MMAA.</text>
</comment>
<dbReference type="VEuPathDB" id="AmoebaDB:ACA1_001520"/>
<dbReference type="PANTHER" id="PTHR12213">
    <property type="entry name" value="CORRINOID ADENOSYLTRANSFERASE"/>
    <property type="match status" value="1"/>
</dbReference>
<keyword evidence="14" id="KW-1185">Reference proteome</keyword>
<dbReference type="AlphaFoldDB" id="L8GGP9"/>
<dbReference type="GeneID" id="14912751"/>
<evidence type="ECO:0000256" key="5">
    <source>
        <dbReference type="ARBA" id="ARBA00022840"/>
    </source>
</evidence>
<dbReference type="OrthoDB" id="549173at2759"/>
<dbReference type="GO" id="GO:0005524">
    <property type="term" value="F:ATP binding"/>
    <property type="evidence" value="ECO:0007669"/>
    <property type="project" value="UniProtKB-UniRule"/>
</dbReference>
<evidence type="ECO:0000256" key="8">
    <source>
        <dbReference type="ARBA" id="ARBA00071654"/>
    </source>
</evidence>
<dbReference type="SMR" id="L8GGP9"/>
<comment type="subunit">
    <text evidence="2">Homotrimer.</text>
</comment>
<keyword evidence="4 10" id="KW-0547">Nucleotide-binding</keyword>
<keyword evidence="3 10" id="KW-0808">Transferase</keyword>
<name>L8GGP9_ACACF</name>